<evidence type="ECO:0000313" key="2">
    <source>
        <dbReference type="EMBL" id="MBD2754408.1"/>
    </source>
</evidence>
<organism evidence="2 3">
    <name type="scientific">Spirosoma validum</name>
    <dbReference type="NCBI Taxonomy" id="2771355"/>
    <lineage>
        <taxon>Bacteria</taxon>
        <taxon>Pseudomonadati</taxon>
        <taxon>Bacteroidota</taxon>
        <taxon>Cytophagia</taxon>
        <taxon>Cytophagales</taxon>
        <taxon>Cytophagaceae</taxon>
        <taxon>Spirosoma</taxon>
    </lineage>
</organism>
<protein>
    <recommendedName>
        <fullName evidence="4">RHS repeat protein</fullName>
    </recommendedName>
</protein>
<dbReference type="RefSeq" id="WP_191040040.1">
    <property type="nucleotide sequence ID" value="NZ_JACXAA010000005.1"/>
</dbReference>
<comment type="caution">
    <text evidence="2">The sequence shown here is derived from an EMBL/GenBank/DDBJ whole genome shotgun (WGS) entry which is preliminary data.</text>
</comment>
<dbReference type="EMBL" id="JACXAA010000005">
    <property type="protein sequence ID" value="MBD2754408.1"/>
    <property type="molecule type" value="Genomic_DNA"/>
</dbReference>
<reference evidence="2" key="1">
    <citation type="submission" date="2020-09" db="EMBL/GenBank/DDBJ databases">
        <authorList>
            <person name="Kim M.K."/>
        </authorList>
    </citation>
    <scope>NUCLEOTIDE SEQUENCE</scope>
    <source>
        <strain evidence="2">BT704</strain>
    </source>
</reference>
<sequence>MKTCLLFLFLIVWTACQSNEPDSFSIEPQLSTYSDEAPVTQKMFCNSVNCENPINQEIYTYHPDGRLSRIDQFGRMTTGKLEMVSYTDYRYTSTGQLSGKIRYGKYGTDSKWVTYDESEYVYTNGVLSQERTYFNQHSPEQRILTGQVIYDFKDGQKTGQTWYDAQYNLSRRVVYTYQRTTLVKETWYSATDTVMRRFEHRFAGNIRQISEYIPNSAEQISMVEKTYDAQGRLTREETKVINPLLCLMQAGVIRYVY</sequence>
<name>A0A927B2W2_9BACT</name>
<feature type="chain" id="PRO_5037885799" description="RHS repeat protein" evidence="1">
    <location>
        <begin position="18"/>
        <end position="257"/>
    </location>
</feature>
<dbReference type="Proteomes" id="UP000653797">
    <property type="component" value="Unassembled WGS sequence"/>
</dbReference>
<accession>A0A927B2W2</accession>
<evidence type="ECO:0008006" key="4">
    <source>
        <dbReference type="Google" id="ProtNLM"/>
    </source>
</evidence>
<keyword evidence="1" id="KW-0732">Signal</keyword>
<proteinExistence type="predicted"/>
<dbReference type="AlphaFoldDB" id="A0A927B2W2"/>
<feature type="signal peptide" evidence="1">
    <location>
        <begin position="1"/>
        <end position="17"/>
    </location>
</feature>
<evidence type="ECO:0000256" key="1">
    <source>
        <dbReference type="SAM" id="SignalP"/>
    </source>
</evidence>
<dbReference type="PROSITE" id="PS51257">
    <property type="entry name" value="PROKAR_LIPOPROTEIN"/>
    <property type="match status" value="1"/>
</dbReference>
<gene>
    <name evidence="2" type="ORF">IC230_15985</name>
</gene>
<keyword evidence="3" id="KW-1185">Reference proteome</keyword>
<evidence type="ECO:0000313" key="3">
    <source>
        <dbReference type="Proteomes" id="UP000653797"/>
    </source>
</evidence>